<dbReference type="InterPro" id="IPR036948">
    <property type="entry name" value="Ribosomal_eL21_sf"/>
</dbReference>
<feature type="compositionally biased region" description="Basic residues" evidence="6">
    <location>
        <begin position="1"/>
        <end position="21"/>
    </location>
</feature>
<evidence type="ECO:0000256" key="3">
    <source>
        <dbReference type="ARBA" id="ARBA00023274"/>
    </source>
</evidence>
<dbReference type="EMBL" id="DRZM01000231">
    <property type="protein sequence ID" value="HHP05733.1"/>
    <property type="molecule type" value="Genomic_DNA"/>
</dbReference>
<dbReference type="Pfam" id="PF01157">
    <property type="entry name" value="Ribosomal_L21e"/>
    <property type="match status" value="1"/>
</dbReference>
<keyword evidence="2 5" id="KW-0689">Ribosomal protein</keyword>
<dbReference type="GO" id="GO:1990904">
    <property type="term" value="C:ribonucleoprotein complex"/>
    <property type="evidence" value="ECO:0007669"/>
    <property type="project" value="UniProtKB-KW"/>
</dbReference>
<dbReference type="PROSITE" id="PS01171">
    <property type="entry name" value="RIBOSOMAL_L21E"/>
    <property type="match status" value="1"/>
</dbReference>
<dbReference type="Gene3D" id="2.30.30.70">
    <property type="entry name" value="Ribosomal protein L21"/>
    <property type="match status" value="1"/>
</dbReference>
<evidence type="ECO:0000256" key="4">
    <source>
        <dbReference type="ARBA" id="ARBA00035219"/>
    </source>
</evidence>
<reference evidence="7" key="1">
    <citation type="journal article" date="2020" name="mSystems">
        <title>Genome- and Community-Level Interaction Insights into Carbon Utilization and Element Cycling Functions of Hydrothermarchaeota in Hydrothermal Sediment.</title>
        <authorList>
            <person name="Zhou Z."/>
            <person name="Liu Y."/>
            <person name="Xu W."/>
            <person name="Pan J."/>
            <person name="Luo Z.H."/>
            <person name="Li M."/>
        </authorList>
    </citation>
    <scope>NUCLEOTIDE SEQUENCE [LARGE SCALE GENOMIC DNA]</scope>
    <source>
        <strain evidence="8">SpSt-1125</strain>
        <strain evidence="7">SpSt-25</strain>
    </source>
</reference>
<comment type="similarity">
    <text evidence="1 5">Belongs to the eukaryotic ribosomal protein eL21 family.</text>
</comment>
<dbReference type="PANTHER" id="PTHR20981">
    <property type="entry name" value="60S RIBOSOMAL PROTEIN L21"/>
    <property type="match status" value="1"/>
</dbReference>
<dbReference type="NCBIfam" id="NF003303">
    <property type="entry name" value="PRK04306.1"/>
    <property type="match status" value="1"/>
</dbReference>
<dbReference type="GO" id="GO:0005840">
    <property type="term" value="C:ribosome"/>
    <property type="evidence" value="ECO:0007669"/>
    <property type="project" value="UniProtKB-KW"/>
</dbReference>
<gene>
    <name evidence="5" type="primary">rpl21e</name>
    <name evidence="8" type="ORF">ENM88_08340</name>
    <name evidence="7" type="ORF">ENP77_02405</name>
</gene>
<protein>
    <recommendedName>
        <fullName evidence="4 5">Large ribosomal subunit protein eL21</fullName>
    </recommendedName>
</protein>
<keyword evidence="3 5" id="KW-0687">Ribonucleoprotein</keyword>
<dbReference type="InterPro" id="IPR018259">
    <property type="entry name" value="Ribosomal_eL21_CS"/>
</dbReference>
<dbReference type="HAMAP" id="MF_00369">
    <property type="entry name" value="Ribosomal_eL21"/>
    <property type="match status" value="1"/>
</dbReference>
<evidence type="ECO:0000313" key="8">
    <source>
        <dbReference type="EMBL" id="HHP05733.1"/>
    </source>
</evidence>
<comment type="caution">
    <text evidence="7">The sequence shown here is derived from an EMBL/GenBank/DDBJ whole genome shotgun (WGS) entry which is preliminary data.</text>
</comment>
<dbReference type="AlphaFoldDB" id="A0A7C1P4K4"/>
<dbReference type="SUPFAM" id="SSF50104">
    <property type="entry name" value="Translation proteins SH3-like domain"/>
    <property type="match status" value="1"/>
</dbReference>
<proteinExistence type="inferred from homology"/>
<organism evidence="7">
    <name type="scientific">Thermofilum pendens</name>
    <dbReference type="NCBI Taxonomy" id="2269"/>
    <lineage>
        <taxon>Archaea</taxon>
        <taxon>Thermoproteota</taxon>
        <taxon>Thermoprotei</taxon>
        <taxon>Thermofilales</taxon>
        <taxon>Thermofilaceae</taxon>
        <taxon>Thermofilum</taxon>
    </lineage>
</organism>
<evidence type="ECO:0000313" key="7">
    <source>
        <dbReference type="EMBL" id="HEB48632.1"/>
    </source>
</evidence>
<evidence type="ECO:0000256" key="6">
    <source>
        <dbReference type="SAM" id="MobiDB-lite"/>
    </source>
</evidence>
<dbReference type="GO" id="GO:0003735">
    <property type="term" value="F:structural constituent of ribosome"/>
    <property type="evidence" value="ECO:0007669"/>
    <property type="project" value="InterPro"/>
</dbReference>
<evidence type="ECO:0000256" key="5">
    <source>
        <dbReference type="HAMAP-Rule" id="MF_00369"/>
    </source>
</evidence>
<dbReference type="InterPro" id="IPR008991">
    <property type="entry name" value="Translation_prot_SH3-like_sf"/>
</dbReference>
<evidence type="ECO:0000256" key="2">
    <source>
        <dbReference type="ARBA" id="ARBA00022980"/>
    </source>
</evidence>
<sequence length="107" mass="12252">MRHSHGYRSRGRKVLRKHPRERGRGGLSRLMYEYNIGDYVVIDINPTFITTAPHRRYQGRVGRIAEKRGRAYVVEVRVGGKVKKIITTPDHLVPHTPAPQAPSTREA</sequence>
<name>A0A7C1P4K4_THEPE</name>
<accession>A0A7C1P4K4</accession>
<dbReference type="EMBL" id="DSKP01000083">
    <property type="protein sequence ID" value="HEB48632.1"/>
    <property type="molecule type" value="Genomic_DNA"/>
</dbReference>
<dbReference type="InterPro" id="IPR022856">
    <property type="entry name" value="Ribosomal_eL21_arc"/>
</dbReference>
<feature type="region of interest" description="Disordered" evidence="6">
    <location>
        <begin position="1"/>
        <end position="22"/>
    </location>
</feature>
<dbReference type="GO" id="GO:0006412">
    <property type="term" value="P:translation"/>
    <property type="evidence" value="ECO:0007669"/>
    <property type="project" value="UniProtKB-UniRule"/>
</dbReference>
<evidence type="ECO:0000256" key="1">
    <source>
        <dbReference type="ARBA" id="ARBA00008427"/>
    </source>
</evidence>
<dbReference type="InterPro" id="IPR001147">
    <property type="entry name" value="Ribosomal_eL21"/>
</dbReference>
<dbReference type="FunFam" id="2.30.30.70:FF:000001">
    <property type="entry name" value="60S ribosomal protein L21"/>
    <property type="match status" value="1"/>
</dbReference>